<reference evidence="5 6" key="1">
    <citation type="submission" date="2020-08" db="EMBL/GenBank/DDBJ databases">
        <title>Genomic Encyclopedia of Archaeal and Bacterial Type Strains, Phase II (KMG-II): from individual species to whole genera.</title>
        <authorList>
            <person name="Goeker M."/>
        </authorList>
    </citation>
    <scope>NUCLEOTIDE SEQUENCE [LARGE SCALE GENOMIC DNA]</scope>
    <source>
        <strain evidence="5 6">DSM 23288</strain>
    </source>
</reference>
<dbReference type="EMBL" id="JACHNU010000003">
    <property type="protein sequence ID" value="MBB4663305.1"/>
    <property type="molecule type" value="Genomic_DNA"/>
</dbReference>
<evidence type="ECO:0000256" key="1">
    <source>
        <dbReference type="ARBA" id="ARBA00009227"/>
    </source>
</evidence>
<dbReference type="PANTHER" id="PTHR11358:SF26">
    <property type="entry name" value="GUANIDINO ACID HYDROLASE, MITOCHONDRIAL"/>
    <property type="match status" value="1"/>
</dbReference>
<dbReference type="GO" id="GO:0046872">
    <property type="term" value="F:metal ion binding"/>
    <property type="evidence" value="ECO:0007669"/>
    <property type="project" value="UniProtKB-KW"/>
</dbReference>
<dbReference type="PIRSF" id="PIRSF036979">
    <property type="entry name" value="Arginase"/>
    <property type="match status" value="1"/>
</dbReference>
<dbReference type="Proteomes" id="UP000585272">
    <property type="component" value="Unassembled WGS sequence"/>
</dbReference>
<feature type="binding site" evidence="4">
    <location>
        <position position="155"/>
    </location>
    <ligand>
        <name>Mn(2+)</name>
        <dbReference type="ChEBI" id="CHEBI:29035"/>
        <label>1</label>
    </ligand>
</feature>
<dbReference type="PANTHER" id="PTHR11358">
    <property type="entry name" value="ARGINASE/AGMATINASE"/>
    <property type="match status" value="1"/>
</dbReference>
<dbReference type="InterPro" id="IPR006035">
    <property type="entry name" value="Ureohydrolase"/>
</dbReference>
<evidence type="ECO:0000256" key="4">
    <source>
        <dbReference type="PIRSR" id="PIRSR036979-1"/>
    </source>
</evidence>
<dbReference type="Gene3D" id="3.40.800.10">
    <property type="entry name" value="Ureohydrolase domain"/>
    <property type="match status" value="1"/>
</dbReference>
<dbReference type="RefSeq" id="WP_343075589.1">
    <property type="nucleotide sequence ID" value="NZ_JACHNU010000003.1"/>
</dbReference>
<dbReference type="InterPro" id="IPR005925">
    <property type="entry name" value="Agmatinase-rel"/>
</dbReference>
<dbReference type="AlphaFoldDB" id="A0A840IG41"/>
<dbReference type="PRINTS" id="PR00116">
    <property type="entry name" value="ARGINASE"/>
</dbReference>
<evidence type="ECO:0000313" key="6">
    <source>
        <dbReference type="Proteomes" id="UP000585272"/>
    </source>
</evidence>
<feature type="binding site" evidence="4">
    <location>
        <position position="132"/>
    </location>
    <ligand>
        <name>Mn(2+)</name>
        <dbReference type="ChEBI" id="CHEBI:29035"/>
        <label>1</label>
    </ligand>
</feature>
<keyword evidence="4" id="KW-0464">Manganese</keyword>
<evidence type="ECO:0000256" key="2">
    <source>
        <dbReference type="ARBA" id="ARBA00022723"/>
    </source>
</evidence>
<comment type="cofactor">
    <cofactor evidence="4">
        <name>Mn(2+)</name>
        <dbReference type="ChEBI" id="CHEBI:29035"/>
    </cofactor>
    <text evidence="4">Binds 2 manganese ions per subunit.</text>
</comment>
<accession>A0A840IG41</accession>
<dbReference type="CDD" id="cd09990">
    <property type="entry name" value="Agmatinase-like"/>
    <property type="match status" value="1"/>
</dbReference>
<evidence type="ECO:0000313" key="5">
    <source>
        <dbReference type="EMBL" id="MBB4663305.1"/>
    </source>
</evidence>
<keyword evidence="3" id="KW-0378">Hydrolase</keyword>
<feature type="binding site" evidence="4">
    <location>
        <position position="159"/>
    </location>
    <ligand>
        <name>Mn(2+)</name>
        <dbReference type="ChEBI" id="CHEBI:29035"/>
        <label>1</label>
    </ligand>
</feature>
<evidence type="ECO:0000256" key="3">
    <source>
        <dbReference type="ARBA" id="ARBA00022801"/>
    </source>
</evidence>
<dbReference type="SUPFAM" id="SSF52768">
    <property type="entry name" value="Arginase/deacetylase"/>
    <property type="match status" value="1"/>
</dbReference>
<sequence>MSTTPASDPTMWTSLLHAGLVGSFLRLPHVPADADALKAHGAKAAIYGLPWDATSISRTGANYGPRGIREVSAQFLTYNATLDFDLLDLNPVDVGDCDVVLANAVETFARAQADIGAILDAGALPVTLGGDHSITIPAVRAVRERVADPGLVLVDMHLDTAPDVGGEELNHCCPITRAVDAGFDPEKIALVGISGWMNPRTELAYCREKGITIIWLEEIWEKGAAWAADKAREVAGAGDGIYLSFDVDSLDAAYALGTCCPSPGGLTSREAIEIVRGVSREGLVGVDVVEAAPSLEAGATSPTCSIAGRVALEAMAFHAGAQAGLDRLLSKAGREA</sequence>
<gene>
    <name evidence="5" type="ORF">BDZ31_002894</name>
</gene>
<comment type="similarity">
    <text evidence="1">Belongs to the arginase family. Agmatinase subfamily.</text>
</comment>
<comment type="caution">
    <text evidence="5">The sequence shown here is derived from an EMBL/GenBank/DDBJ whole genome shotgun (WGS) entry which is preliminary data.</text>
</comment>
<protein>
    <submittedName>
        <fullName evidence="5">Agmatinase</fullName>
    </submittedName>
</protein>
<feature type="binding site" evidence="4">
    <location>
        <position position="248"/>
    </location>
    <ligand>
        <name>Mn(2+)</name>
        <dbReference type="ChEBI" id="CHEBI:29035"/>
        <label>1</label>
    </ligand>
</feature>
<dbReference type="NCBIfam" id="TIGR01230">
    <property type="entry name" value="agmatinase"/>
    <property type="match status" value="1"/>
</dbReference>
<keyword evidence="6" id="KW-1185">Reference proteome</keyword>
<dbReference type="Pfam" id="PF00491">
    <property type="entry name" value="Arginase"/>
    <property type="match status" value="1"/>
</dbReference>
<feature type="binding site" evidence="4">
    <location>
        <position position="246"/>
    </location>
    <ligand>
        <name>Mn(2+)</name>
        <dbReference type="ChEBI" id="CHEBI:29035"/>
        <label>1</label>
    </ligand>
</feature>
<dbReference type="PROSITE" id="PS51409">
    <property type="entry name" value="ARGINASE_2"/>
    <property type="match status" value="1"/>
</dbReference>
<keyword evidence="2 4" id="KW-0479">Metal-binding</keyword>
<organism evidence="5 6">
    <name type="scientific">Conexibacter arvalis</name>
    <dbReference type="NCBI Taxonomy" id="912552"/>
    <lineage>
        <taxon>Bacteria</taxon>
        <taxon>Bacillati</taxon>
        <taxon>Actinomycetota</taxon>
        <taxon>Thermoleophilia</taxon>
        <taxon>Solirubrobacterales</taxon>
        <taxon>Conexibacteraceae</taxon>
        <taxon>Conexibacter</taxon>
    </lineage>
</organism>
<dbReference type="GO" id="GO:0008783">
    <property type="term" value="F:agmatinase activity"/>
    <property type="evidence" value="ECO:0007669"/>
    <property type="project" value="TreeGrafter"/>
</dbReference>
<proteinExistence type="inferred from homology"/>
<feature type="binding site" evidence="4">
    <location>
        <position position="157"/>
    </location>
    <ligand>
        <name>Mn(2+)</name>
        <dbReference type="ChEBI" id="CHEBI:29035"/>
        <label>1</label>
    </ligand>
</feature>
<name>A0A840IG41_9ACTN</name>
<dbReference type="GO" id="GO:0033389">
    <property type="term" value="P:putrescine biosynthetic process from arginine, via agmatine"/>
    <property type="evidence" value="ECO:0007669"/>
    <property type="project" value="TreeGrafter"/>
</dbReference>
<dbReference type="InterPro" id="IPR023696">
    <property type="entry name" value="Ureohydrolase_dom_sf"/>
</dbReference>